<comment type="similarity">
    <text evidence="8">Belongs to the anion channel-forming bestrophin (TC 1.A.46) family.</text>
</comment>
<evidence type="ECO:0000256" key="3">
    <source>
        <dbReference type="ARBA" id="ARBA00022475"/>
    </source>
</evidence>
<dbReference type="OrthoDB" id="445589at2"/>
<dbReference type="GO" id="GO:0005254">
    <property type="term" value="F:chloride channel activity"/>
    <property type="evidence" value="ECO:0007669"/>
    <property type="project" value="InterPro"/>
</dbReference>
<reference evidence="10 11" key="1">
    <citation type="submission" date="2019-04" db="EMBL/GenBank/DDBJ databases">
        <title>Chitiniphilus eburnea sp. nov., a novel chitinolytic bacterium isolated from aquaculture sludge.</title>
        <authorList>
            <person name="Sheng M."/>
        </authorList>
    </citation>
    <scope>NUCLEOTIDE SEQUENCE [LARGE SCALE GENOMIC DNA]</scope>
    <source>
        <strain evidence="10 11">HX-2-15</strain>
    </source>
</reference>
<organism evidence="10 11">
    <name type="scientific">Chitiniphilus eburneus</name>
    <dbReference type="NCBI Taxonomy" id="2571148"/>
    <lineage>
        <taxon>Bacteria</taxon>
        <taxon>Pseudomonadati</taxon>
        <taxon>Pseudomonadota</taxon>
        <taxon>Betaproteobacteria</taxon>
        <taxon>Neisseriales</taxon>
        <taxon>Chitinibacteraceae</taxon>
        <taxon>Chitiniphilus</taxon>
    </lineage>
</organism>
<keyword evidence="7 9" id="KW-0472">Membrane</keyword>
<evidence type="ECO:0000256" key="5">
    <source>
        <dbReference type="ARBA" id="ARBA00022989"/>
    </source>
</evidence>
<evidence type="ECO:0000256" key="4">
    <source>
        <dbReference type="ARBA" id="ARBA00022692"/>
    </source>
</evidence>
<sequence>MIVRPPQHWLFMVFTWRGSVLSSILPRLGLNLAFALLVVALHGWFEGFGLHLSIGPFSLMGIALAIFLGFRNNTSYDRFWEARKLCGGVMVHTRSLLRQAIAMTGRAPDDVRIVHFAALLQAFAFALKHQLRQTDPAADLARLLPAPVAARLMTAQFVPAMLLRELGLWLAEERAAGRLSEILWQSLDANLDRLSDILGSCERIASTPLPYAYSVLLHRTIYLYCSLLPLGLVDSIGLLTPLISVFVAYTFMALESIAGELETPFGTEPNDLALDAICRTVERTLLEMTDAPQLPPPLQPDAQYILT</sequence>
<keyword evidence="6" id="KW-0406">Ion transport</keyword>
<evidence type="ECO:0000256" key="2">
    <source>
        <dbReference type="ARBA" id="ARBA00022448"/>
    </source>
</evidence>
<keyword evidence="3" id="KW-1003">Cell membrane</keyword>
<keyword evidence="5 9" id="KW-1133">Transmembrane helix</keyword>
<dbReference type="RefSeq" id="WP_136771252.1">
    <property type="nucleotide sequence ID" value="NZ_CP156074.1"/>
</dbReference>
<name>A0A4U0QBR8_9NEIS</name>
<proteinExistence type="inferred from homology"/>
<dbReference type="EMBL" id="SUMF01000001">
    <property type="protein sequence ID" value="TJZ78736.1"/>
    <property type="molecule type" value="Genomic_DNA"/>
</dbReference>
<comment type="subcellular location">
    <subcellularLocation>
        <location evidence="1">Cell membrane</location>
        <topology evidence="1">Multi-pass membrane protein</topology>
    </subcellularLocation>
</comment>
<evidence type="ECO:0000313" key="10">
    <source>
        <dbReference type="EMBL" id="TJZ78736.1"/>
    </source>
</evidence>
<evidence type="ECO:0000256" key="8">
    <source>
        <dbReference type="ARBA" id="ARBA00034708"/>
    </source>
</evidence>
<comment type="caution">
    <text evidence="10">The sequence shown here is derived from an EMBL/GenBank/DDBJ whole genome shotgun (WGS) entry which is preliminary data.</text>
</comment>
<dbReference type="PANTHER" id="PTHR33281:SF19">
    <property type="entry name" value="VOLTAGE-DEPENDENT ANION CHANNEL-FORMING PROTEIN YNEE"/>
    <property type="match status" value="1"/>
</dbReference>
<evidence type="ECO:0000256" key="1">
    <source>
        <dbReference type="ARBA" id="ARBA00004651"/>
    </source>
</evidence>
<dbReference type="InterPro" id="IPR044669">
    <property type="entry name" value="YneE/VCCN1/2-like"/>
</dbReference>
<dbReference type="AlphaFoldDB" id="A0A4U0QBR8"/>
<dbReference type="Pfam" id="PF25539">
    <property type="entry name" value="Bestrophin_2"/>
    <property type="match status" value="1"/>
</dbReference>
<gene>
    <name evidence="10" type="ORF">FAZ21_00125</name>
</gene>
<accession>A0A4U0QBR8</accession>
<dbReference type="Proteomes" id="UP000310016">
    <property type="component" value="Unassembled WGS sequence"/>
</dbReference>
<feature type="transmembrane region" description="Helical" evidence="9">
    <location>
        <begin position="221"/>
        <end position="251"/>
    </location>
</feature>
<evidence type="ECO:0000313" key="11">
    <source>
        <dbReference type="Proteomes" id="UP000310016"/>
    </source>
</evidence>
<keyword evidence="11" id="KW-1185">Reference proteome</keyword>
<dbReference type="PANTHER" id="PTHR33281">
    <property type="entry name" value="UPF0187 PROTEIN YNEE"/>
    <property type="match status" value="1"/>
</dbReference>
<evidence type="ECO:0000256" key="9">
    <source>
        <dbReference type="SAM" id="Phobius"/>
    </source>
</evidence>
<keyword evidence="2" id="KW-0813">Transport</keyword>
<evidence type="ECO:0000256" key="6">
    <source>
        <dbReference type="ARBA" id="ARBA00023065"/>
    </source>
</evidence>
<evidence type="ECO:0000256" key="7">
    <source>
        <dbReference type="ARBA" id="ARBA00023136"/>
    </source>
</evidence>
<feature type="transmembrane region" description="Helical" evidence="9">
    <location>
        <begin position="50"/>
        <end position="70"/>
    </location>
</feature>
<evidence type="ECO:0008006" key="12">
    <source>
        <dbReference type="Google" id="ProtNLM"/>
    </source>
</evidence>
<dbReference type="GO" id="GO:0005886">
    <property type="term" value="C:plasma membrane"/>
    <property type="evidence" value="ECO:0007669"/>
    <property type="project" value="UniProtKB-SubCell"/>
</dbReference>
<keyword evidence="4 9" id="KW-0812">Transmembrane</keyword>
<protein>
    <recommendedName>
        <fullName evidence="12">Bestrophin</fullName>
    </recommendedName>
</protein>
<feature type="transmembrane region" description="Helical" evidence="9">
    <location>
        <begin position="20"/>
        <end position="44"/>
    </location>
</feature>